<dbReference type="InterPro" id="IPR002401">
    <property type="entry name" value="Cyt_P450_E_grp-I"/>
</dbReference>
<dbReference type="OMA" id="WINLWTI"/>
<keyword evidence="3 6" id="KW-0479">Metal-binding</keyword>
<dbReference type="GO" id="GO:0016705">
    <property type="term" value="F:oxidoreductase activity, acting on paired donors, with incorporation or reduction of molecular oxygen"/>
    <property type="evidence" value="ECO:0007669"/>
    <property type="project" value="InterPro"/>
</dbReference>
<sequence>MGIAIITFPVIGAYVIIICLILPVFNYFRDPKGLRKYRNLSLLSGISDLPYVYLNSFGFRSKAITEAHRKLNSSILRIGPNNLSFGDVKAIRDIYGHSTPCLKDLKYAITGGPHPNIFDVVDKPKHSEKRKRLSAAFAIKNLVDWEFKVADTTARLLSAFDKRCTEPLPVNCTTPVENDLTIDFNHWINLFTVEAINVIALSSRLGLLEQGDDLVTAQRMDGTTYKAHYRRAQNQSAFATSYFIWDYQNFHLLRQLSRLFPKWRRIHGEADPWKDVIYHQTITRLKRYQNGEKLDDFFASLMENKSGEPYNLEFGEILGDVGAVIDAGADTTAIALTQVLELLIRHPQHMETLRQEVDSVLDGEVVAPFDKVRNLPFLRACLDEAMRIIPPTSAGLPRRTPPEGAMILGEWIPGSTSVSMTAYTTHHDSTVFPDPEQFQPHRWMDPVARKKMEPYFIPFSTGGRGCIGRNISYLEQTIMLASLVHRYEFALPSPEWRLKRFEAFNLLMGEMPIKIWHRRKTGHVAA</sequence>
<dbReference type="InterPro" id="IPR050121">
    <property type="entry name" value="Cytochrome_P450_monoxygenase"/>
</dbReference>
<evidence type="ECO:0000256" key="3">
    <source>
        <dbReference type="ARBA" id="ARBA00022723"/>
    </source>
</evidence>
<feature type="transmembrane region" description="Helical" evidence="8">
    <location>
        <begin position="6"/>
        <end position="28"/>
    </location>
</feature>
<dbReference type="CDD" id="cd11061">
    <property type="entry name" value="CYP67-like"/>
    <property type="match status" value="1"/>
</dbReference>
<dbReference type="Gene3D" id="1.10.630.10">
    <property type="entry name" value="Cytochrome P450"/>
    <property type="match status" value="1"/>
</dbReference>
<evidence type="ECO:0000256" key="4">
    <source>
        <dbReference type="ARBA" id="ARBA00023002"/>
    </source>
</evidence>
<dbReference type="GO" id="GO:0044550">
    <property type="term" value="P:secondary metabolite biosynthetic process"/>
    <property type="evidence" value="ECO:0007669"/>
    <property type="project" value="UniProtKB-ARBA"/>
</dbReference>
<comment type="similarity">
    <text evidence="2 7">Belongs to the cytochrome P450 family.</text>
</comment>
<evidence type="ECO:0000256" key="7">
    <source>
        <dbReference type="RuleBase" id="RU000461"/>
    </source>
</evidence>
<evidence type="ECO:0000256" key="5">
    <source>
        <dbReference type="ARBA" id="ARBA00023004"/>
    </source>
</evidence>
<dbReference type="InterPro" id="IPR036396">
    <property type="entry name" value="Cyt_P450_sf"/>
</dbReference>
<dbReference type="GO" id="GO:0020037">
    <property type="term" value="F:heme binding"/>
    <property type="evidence" value="ECO:0007669"/>
    <property type="project" value="InterPro"/>
</dbReference>
<keyword evidence="7" id="KW-0503">Monooxygenase</keyword>
<evidence type="ECO:0000256" key="1">
    <source>
        <dbReference type="ARBA" id="ARBA00001971"/>
    </source>
</evidence>
<protein>
    <recommendedName>
        <fullName evidence="11">Cytochrome P450</fullName>
    </recommendedName>
</protein>
<dbReference type="InterPro" id="IPR001128">
    <property type="entry name" value="Cyt_P450"/>
</dbReference>
<keyword evidence="8" id="KW-0472">Membrane</keyword>
<keyword evidence="10" id="KW-1185">Reference proteome</keyword>
<keyword evidence="8" id="KW-0812">Transmembrane</keyword>
<accession>A0A0U5C8P3</accession>
<dbReference type="Pfam" id="PF00067">
    <property type="entry name" value="p450"/>
    <property type="match status" value="1"/>
</dbReference>
<dbReference type="OrthoDB" id="2789670at2759"/>
<gene>
    <name evidence="9" type="ORF">ASPCAL06171</name>
</gene>
<dbReference type="EMBL" id="CDMC01000004">
    <property type="protein sequence ID" value="CEL05049.1"/>
    <property type="molecule type" value="Genomic_DNA"/>
</dbReference>
<name>A0A0U5C8P3_ASPCI</name>
<dbReference type="PRINTS" id="PR00385">
    <property type="entry name" value="P450"/>
</dbReference>
<evidence type="ECO:0008006" key="11">
    <source>
        <dbReference type="Google" id="ProtNLM"/>
    </source>
</evidence>
<dbReference type="InterPro" id="IPR017972">
    <property type="entry name" value="Cyt_P450_CS"/>
</dbReference>
<dbReference type="GO" id="GO:0005506">
    <property type="term" value="F:iron ion binding"/>
    <property type="evidence" value="ECO:0007669"/>
    <property type="project" value="InterPro"/>
</dbReference>
<dbReference type="SUPFAM" id="SSF48264">
    <property type="entry name" value="Cytochrome P450"/>
    <property type="match status" value="1"/>
</dbReference>
<keyword evidence="4 7" id="KW-0560">Oxidoreductase</keyword>
<evidence type="ECO:0000313" key="10">
    <source>
        <dbReference type="Proteomes" id="UP000054771"/>
    </source>
</evidence>
<dbReference type="Proteomes" id="UP000054771">
    <property type="component" value="Unassembled WGS sequence"/>
</dbReference>
<proteinExistence type="inferred from homology"/>
<comment type="cofactor">
    <cofactor evidence="1 6">
        <name>heme</name>
        <dbReference type="ChEBI" id="CHEBI:30413"/>
    </cofactor>
</comment>
<feature type="binding site" description="axial binding residue" evidence="6">
    <location>
        <position position="466"/>
    </location>
    <ligand>
        <name>heme</name>
        <dbReference type="ChEBI" id="CHEBI:30413"/>
    </ligand>
    <ligandPart>
        <name>Fe</name>
        <dbReference type="ChEBI" id="CHEBI:18248"/>
    </ligandPart>
</feature>
<dbReference type="PRINTS" id="PR00463">
    <property type="entry name" value="EP450I"/>
</dbReference>
<dbReference type="PANTHER" id="PTHR24305:SF172">
    <property type="entry name" value="P450, PUTATIVE (EUROFUNG)-RELATED"/>
    <property type="match status" value="1"/>
</dbReference>
<keyword evidence="6 7" id="KW-0349">Heme</keyword>
<reference evidence="10" key="1">
    <citation type="journal article" date="2016" name="Genome Announc.">
        <title>Draft genome sequences of fungus Aspergillus calidoustus.</title>
        <authorList>
            <person name="Horn F."/>
            <person name="Linde J."/>
            <person name="Mattern D.J."/>
            <person name="Walther G."/>
            <person name="Guthke R."/>
            <person name="Scherlach K."/>
            <person name="Martin K."/>
            <person name="Brakhage A.A."/>
            <person name="Petzke L."/>
            <person name="Valiante V."/>
        </authorList>
    </citation>
    <scope>NUCLEOTIDE SEQUENCE [LARGE SCALE GENOMIC DNA]</scope>
    <source>
        <strain evidence="10">SF006504</strain>
    </source>
</reference>
<dbReference type="GO" id="GO:0004497">
    <property type="term" value="F:monooxygenase activity"/>
    <property type="evidence" value="ECO:0007669"/>
    <property type="project" value="UniProtKB-KW"/>
</dbReference>
<evidence type="ECO:0000256" key="8">
    <source>
        <dbReference type="SAM" id="Phobius"/>
    </source>
</evidence>
<dbReference type="PROSITE" id="PS00086">
    <property type="entry name" value="CYTOCHROME_P450"/>
    <property type="match status" value="1"/>
</dbReference>
<evidence type="ECO:0000256" key="2">
    <source>
        <dbReference type="ARBA" id="ARBA00010617"/>
    </source>
</evidence>
<keyword evidence="5 6" id="KW-0408">Iron</keyword>
<evidence type="ECO:0000256" key="6">
    <source>
        <dbReference type="PIRSR" id="PIRSR602401-1"/>
    </source>
</evidence>
<dbReference type="STRING" id="454130.A0A0U5C8P3"/>
<keyword evidence="8" id="KW-1133">Transmembrane helix</keyword>
<organism evidence="9 10">
    <name type="scientific">Aspergillus calidoustus</name>
    <dbReference type="NCBI Taxonomy" id="454130"/>
    <lineage>
        <taxon>Eukaryota</taxon>
        <taxon>Fungi</taxon>
        <taxon>Dikarya</taxon>
        <taxon>Ascomycota</taxon>
        <taxon>Pezizomycotina</taxon>
        <taxon>Eurotiomycetes</taxon>
        <taxon>Eurotiomycetidae</taxon>
        <taxon>Eurotiales</taxon>
        <taxon>Aspergillaceae</taxon>
        <taxon>Aspergillus</taxon>
        <taxon>Aspergillus subgen. Nidulantes</taxon>
    </lineage>
</organism>
<evidence type="ECO:0000313" key="9">
    <source>
        <dbReference type="EMBL" id="CEL05049.1"/>
    </source>
</evidence>
<dbReference type="AlphaFoldDB" id="A0A0U5C8P3"/>
<dbReference type="PANTHER" id="PTHR24305">
    <property type="entry name" value="CYTOCHROME P450"/>
    <property type="match status" value="1"/>
</dbReference>